<proteinExistence type="predicted"/>
<accession>A0A1Q8ERT5</accession>
<dbReference type="Proteomes" id="UP000185578">
    <property type="component" value="Unassembled WGS sequence"/>
</dbReference>
<dbReference type="AlphaFoldDB" id="A0A1Q8ERT5"/>
<reference evidence="2 3" key="1">
    <citation type="submission" date="2016-12" db="EMBL/GenBank/DDBJ databases">
        <authorList>
            <person name="Song W.-J."/>
            <person name="Kurnit D.M."/>
        </authorList>
    </citation>
    <scope>NUCLEOTIDE SEQUENCE [LARGE SCALE GENOMIC DNA]</scope>
    <source>
        <strain evidence="2 3">PCL1601</strain>
    </source>
</reference>
<comment type="caution">
    <text evidence="2">The sequence shown here is derived from an EMBL/GenBank/DDBJ whole genome shotgun (WGS) entry which is preliminary data.</text>
</comment>
<gene>
    <name evidence="2" type="ORF">BTN82_10805</name>
</gene>
<dbReference type="EMBL" id="MSCT01000009">
    <property type="protein sequence ID" value="OLF54490.1"/>
    <property type="molecule type" value="Genomic_DNA"/>
</dbReference>
<keyword evidence="1" id="KW-0812">Transmembrane</keyword>
<organism evidence="2 3">
    <name type="scientific">Pseudomonas chlororaphis</name>
    <dbReference type="NCBI Taxonomy" id="587753"/>
    <lineage>
        <taxon>Bacteria</taxon>
        <taxon>Pseudomonadati</taxon>
        <taxon>Pseudomonadota</taxon>
        <taxon>Gammaproteobacteria</taxon>
        <taxon>Pseudomonadales</taxon>
        <taxon>Pseudomonadaceae</taxon>
        <taxon>Pseudomonas</taxon>
    </lineage>
</organism>
<name>A0A1Q8ERT5_9PSED</name>
<feature type="transmembrane region" description="Helical" evidence="1">
    <location>
        <begin position="82"/>
        <end position="106"/>
    </location>
</feature>
<evidence type="ECO:0000256" key="1">
    <source>
        <dbReference type="SAM" id="Phobius"/>
    </source>
</evidence>
<sequence>MLILICVCLRLAYTSVGEYLELLRNCQAVVRLTPLRQGWLWGRILLMDGITSIVSFPGVYLKHGGVSVEDLEGFPKPLKKKFLVLQWILRGLLVIMFVSVIGVKAIEYVL</sequence>
<keyword evidence="1" id="KW-0472">Membrane</keyword>
<evidence type="ECO:0000313" key="2">
    <source>
        <dbReference type="EMBL" id="OLF54490.1"/>
    </source>
</evidence>
<feature type="transmembrane region" description="Helical" evidence="1">
    <location>
        <begin position="38"/>
        <end position="61"/>
    </location>
</feature>
<evidence type="ECO:0008006" key="4">
    <source>
        <dbReference type="Google" id="ProtNLM"/>
    </source>
</evidence>
<protein>
    <recommendedName>
        <fullName evidence="4">Transmembrane protein</fullName>
    </recommendedName>
</protein>
<evidence type="ECO:0000313" key="3">
    <source>
        <dbReference type="Proteomes" id="UP000185578"/>
    </source>
</evidence>
<dbReference type="OrthoDB" id="6900259at2"/>
<keyword evidence="1" id="KW-1133">Transmembrane helix</keyword>